<accession>A0A0N0V5R5</accession>
<dbReference type="Proteomes" id="UP000037904">
    <property type="component" value="Unassembled WGS sequence"/>
</dbReference>
<reference evidence="2 3" key="1">
    <citation type="submission" date="2015-04" db="EMBL/GenBank/DDBJ databases">
        <title>The draft genome sequence of Fusarium langsethiae, a T-2/HT-2 mycotoxin producer.</title>
        <authorList>
            <person name="Lysoe E."/>
            <person name="Divon H.H."/>
            <person name="Terzi V."/>
            <person name="Orru L."/>
            <person name="Lamontanara A."/>
            <person name="Kolseth A.-K."/>
            <person name="Frandsen R.J."/>
            <person name="Nielsen K."/>
            <person name="Thrane U."/>
        </authorList>
    </citation>
    <scope>NUCLEOTIDE SEQUENCE [LARGE SCALE GENOMIC DNA]</scope>
    <source>
        <strain evidence="2 3">Fl201059</strain>
    </source>
</reference>
<protein>
    <submittedName>
        <fullName evidence="2">Uncharacterized protein</fullName>
    </submittedName>
</protein>
<keyword evidence="3" id="KW-1185">Reference proteome</keyword>
<sequence>MKSTTLATTLIAAVLPLAQADFDIFLTHRTIGSDHEYGGKWAIWDRDRPNTCSSVFDSPLWAPRSDVSGDKTGIRCKGACGYMGPTRDIEQLEMNFRSHAPVYHWTIYKDRNYGMYGLDGKKYGDCFVTTGNDYNCERYVSHGGGTGMEVIHGYRKFHCKTSFTAGRILADRE</sequence>
<organism evidence="2 3">
    <name type="scientific">Fusarium langsethiae</name>
    <dbReference type="NCBI Taxonomy" id="179993"/>
    <lineage>
        <taxon>Eukaryota</taxon>
        <taxon>Fungi</taxon>
        <taxon>Dikarya</taxon>
        <taxon>Ascomycota</taxon>
        <taxon>Pezizomycotina</taxon>
        <taxon>Sordariomycetes</taxon>
        <taxon>Hypocreomycetidae</taxon>
        <taxon>Hypocreales</taxon>
        <taxon>Nectriaceae</taxon>
        <taxon>Fusarium</taxon>
    </lineage>
</organism>
<feature type="chain" id="PRO_5005860758" evidence="1">
    <location>
        <begin position="21"/>
        <end position="173"/>
    </location>
</feature>
<name>A0A0N0V5R5_FUSLA</name>
<comment type="caution">
    <text evidence="2">The sequence shown here is derived from an EMBL/GenBank/DDBJ whole genome shotgun (WGS) entry which is preliminary data.</text>
</comment>
<proteinExistence type="predicted"/>
<gene>
    <name evidence="2" type="ORF">FLAG1_08518</name>
</gene>
<evidence type="ECO:0000313" key="3">
    <source>
        <dbReference type="Proteomes" id="UP000037904"/>
    </source>
</evidence>
<dbReference type="AlphaFoldDB" id="A0A0N0V5R5"/>
<evidence type="ECO:0000256" key="1">
    <source>
        <dbReference type="SAM" id="SignalP"/>
    </source>
</evidence>
<evidence type="ECO:0000313" key="2">
    <source>
        <dbReference type="EMBL" id="KPA38655.1"/>
    </source>
</evidence>
<keyword evidence="1" id="KW-0732">Signal</keyword>
<feature type="signal peptide" evidence="1">
    <location>
        <begin position="1"/>
        <end position="20"/>
    </location>
</feature>
<dbReference type="EMBL" id="JXCE01000257">
    <property type="protein sequence ID" value="KPA38655.1"/>
    <property type="molecule type" value="Genomic_DNA"/>
</dbReference>